<evidence type="ECO:0000256" key="1">
    <source>
        <dbReference type="SAM" id="MobiDB-lite"/>
    </source>
</evidence>
<proteinExistence type="predicted"/>
<keyword evidence="2" id="KW-0472">Membrane</keyword>
<dbReference type="AlphaFoldDB" id="A0A9D2CHK5"/>
<organism evidence="4 5">
    <name type="scientific">Candidatus Olsenella excrementavium</name>
    <dbReference type="NCBI Taxonomy" id="2838709"/>
    <lineage>
        <taxon>Bacteria</taxon>
        <taxon>Bacillati</taxon>
        <taxon>Actinomycetota</taxon>
        <taxon>Coriobacteriia</taxon>
        <taxon>Coriobacteriales</taxon>
        <taxon>Atopobiaceae</taxon>
        <taxon>Olsenella</taxon>
    </lineage>
</organism>
<name>A0A9D2CHK5_9ACTN</name>
<feature type="compositionally biased region" description="Low complexity" evidence="1">
    <location>
        <begin position="82"/>
        <end position="93"/>
    </location>
</feature>
<feature type="region of interest" description="Disordered" evidence="1">
    <location>
        <begin position="31"/>
        <end position="117"/>
    </location>
</feature>
<evidence type="ECO:0000313" key="5">
    <source>
        <dbReference type="Proteomes" id="UP000824133"/>
    </source>
</evidence>
<comment type="caution">
    <text evidence="4">The sequence shown here is derived from an EMBL/GenBank/DDBJ whole genome shotgun (WGS) entry which is preliminary data.</text>
</comment>
<feature type="region of interest" description="Disordered" evidence="1">
    <location>
        <begin position="153"/>
        <end position="177"/>
    </location>
</feature>
<evidence type="ECO:0000313" key="4">
    <source>
        <dbReference type="EMBL" id="HIY79486.1"/>
    </source>
</evidence>
<sequence>MFCIKCGAQNEEGAKFCTNCGASLTDVVWSAPQAAPTSSPEPELEEESEPEPDPELEVQSEPGPEPASEPEPTPDSLESDTPLPEEALSPVEESPVEVPPQEWPDYSEQGPFQEGGAAKKSLGTGAIVGVIIGGLAVVALIIVGVLFATGAVSSDAPASPAGEVSTDDGDAQIDGFGQGLSELFGGGSGNDAHVSTDLDGTIFDLTRYEGTPADVEGFLEDNGLELVGSWSSEGGEYIEPYMSATFAGDYDGPAPISIDGSYLEVSVQVELGSTEIAWDEDGYADDAVSSLSELAGDATVSGVQIDFYSDVEPSGFASAAHGVFSSMGLPRVSGVSASDDEILDSALSEFGLSESEGSVSDYIGEVLFVDGDLIEFAGREAYCQVSLMGGEEFSNRTMAGISVFS</sequence>
<reference evidence="4" key="1">
    <citation type="journal article" date="2021" name="PeerJ">
        <title>Extensive microbial diversity within the chicken gut microbiome revealed by metagenomics and culture.</title>
        <authorList>
            <person name="Gilroy R."/>
            <person name="Ravi A."/>
            <person name="Getino M."/>
            <person name="Pursley I."/>
            <person name="Horton D.L."/>
            <person name="Alikhan N.F."/>
            <person name="Baker D."/>
            <person name="Gharbi K."/>
            <person name="Hall N."/>
            <person name="Watson M."/>
            <person name="Adriaenssens E.M."/>
            <person name="Foster-Nyarko E."/>
            <person name="Jarju S."/>
            <person name="Secka A."/>
            <person name="Antonio M."/>
            <person name="Oren A."/>
            <person name="Chaudhuri R.R."/>
            <person name="La Ragione R."/>
            <person name="Hildebrand F."/>
            <person name="Pallen M.J."/>
        </authorList>
    </citation>
    <scope>NUCLEOTIDE SEQUENCE</scope>
    <source>
        <strain evidence="4">ChiHjej10B9-743</strain>
    </source>
</reference>
<keyword evidence="2" id="KW-0812">Transmembrane</keyword>
<feature type="domain" description="Zinc-ribbon" evidence="3">
    <location>
        <begin position="2"/>
        <end position="24"/>
    </location>
</feature>
<feature type="transmembrane region" description="Helical" evidence="2">
    <location>
        <begin position="126"/>
        <end position="148"/>
    </location>
</feature>
<feature type="compositionally biased region" description="Acidic residues" evidence="1">
    <location>
        <begin position="42"/>
        <end position="58"/>
    </location>
</feature>
<gene>
    <name evidence="4" type="ORF">IAA42_03520</name>
</gene>
<dbReference type="EMBL" id="DXCP01000026">
    <property type="protein sequence ID" value="HIY79486.1"/>
    <property type="molecule type" value="Genomic_DNA"/>
</dbReference>
<dbReference type="Pfam" id="PF13240">
    <property type="entry name" value="Zn_Ribbon_1"/>
    <property type="match status" value="1"/>
</dbReference>
<feature type="compositionally biased region" description="Pro residues" evidence="1">
    <location>
        <begin position="63"/>
        <end position="73"/>
    </location>
</feature>
<accession>A0A9D2CHK5</accession>
<protein>
    <submittedName>
        <fullName evidence="4">Zinc-ribbon domain-containing protein</fullName>
    </submittedName>
</protein>
<keyword evidence="2" id="KW-1133">Transmembrane helix</keyword>
<evidence type="ECO:0000259" key="3">
    <source>
        <dbReference type="Pfam" id="PF13240"/>
    </source>
</evidence>
<dbReference type="Proteomes" id="UP000824133">
    <property type="component" value="Unassembled WGS sequence"/>
</dbReference>
<reference evidence="4" key="2">
    <citation type="submission" date="2021-04" db="EMBL/GenBank/DDBJ databases">
        <authorList>
            <person name="Gilroy R."/>
        </authorList>
    </citation>
    <scope>NUCLEOTIDE SEQUENCE</scope>
    <source>
        <strain evidence="4">ChiHjej10B9-743</strain>
    </source>
</reference>
<evidence type="ECO:0000256" key="2">
    <source>
        <dbReference type="SAM" id="Phobius"/>
    </source>
</evidence>
<dbReference type="InterPro" id="IPR026870">
    <property type="entry name" value="Zinc_ribbon_dom"/>
</dbReference>